<dbReference type="InterPro" id="IPR015894">
    <property type="entry name" value="Guanylate-bd_N"/>
</dbReference>
<evidence type="ECO:0000256" key="1">
    <source>
        <dbReference type="ARBA" id="ARBA00022741"/>
    </source>
</evidence>
<dbReference type="InterPro" id="IPR000408">
    <property type="entry name" value="Reg_chr_condens"/>
</dbReference>
<dbReference type="InterPro" id="IPR036543">
    <property type="entry name" value="Guanylate-bd_C_sf"/>
</dbReference>
<protein>
    <submittedName>
        <fullName evidence="5">Uncharacterized protein</fullName>
    </submittedName>
</protein>
<dbReference type="Pfam" id="PF02263">
    <property type="entry name" value="GBP"/>
    <property type="match status" value="1"/>
</dbReference>
<reference evidence="5" key="1">
    <citation type="submission" date="2022-08" db="UniProtKB">
        <authorList>
            <consortium name="EnsemblMetazoa"/>
        </authorList>
    </citation>
    <scope>IDENTIFICATION</scope>
    <source>
        <strain evidence="5">Israel</strain>
    </source>
</reference>
<keyword evidence="3" id="KW-0342">GTP-binding</keyword>
<name>A0A1B0D1J0_PHLPP</name>
<keyword evidence="2" id="KW-0378">Hydrolase</keyword>
<sequence length="403" mass="45833">MDQARPIQVITTGEDHTFLLEEDALTDILLQEDIKDRFVVVVSVAGAFRKGKSFLLDFFLRYMYSTYVQQTRTKDWLGGDTDPLKGFCQSSVKFGICCYCQTRMWHQEARNSTKAGLYVSSDQSQSTVLCEQLQMLQIILLNVLGQIEDLHRGYHGAESKYCGTIAHRALTVKCTLCIQEDYGNFLPIGKESLQELIPQILAPENLVVKEINGQKVRARELIQYFISYMNIYKGSELPEPKSMLVATAEANNLTAVAEAKDLYVNLMEDLKREIRKIKLNCFSRPRGRWVVKKFSEKYREKLDSDLEEAFGNFRAHNESKNIFKAARTPAVYFAIAVVMYILSGIFGLFGLYVFANSANLIMGAALLTLAMWAYIRYSGELSDFGSKLDVLADFLWENVSFTI</sequence>
<keyword evidence="1" id="KW-0547">Nucleotide-binding</keyword>
<dbReference type="VEuPathDB" id="VectorBase:PPAPM1_003232"/>
<dbReference type="PROSITE" id="PS51715">
    <property type="entry name" value="G_GB1_RHD3"/>
    <property type="match status" value="1"/>
</dbReference>
<dbReference type="EMBL" id="AJVK01022061">
    <property type="status" value="NOT_ANNOTATED_CDS"/>
    <property type="molecule type" value="Genomic_DNA"/>
</dbReference>
<evidence type="ECO:0000256" key="4">
    <source>
        <dbReference type="PROSITE-ProRule" id="PRU01052"/>
    </source>
</evidence>
<evidence type="ECO:0000313" key="6">
    <source>
        <dbReference type="Proteomes" id="UP000092462"/>
    </source>
</evidence>
<organism evidence="5 6">
    <name type="scientific">Phlebotomus papatasi</name>
    <name type="common">Sandfly</name>
    <dbReference type="NCBI Taxonomy" id="29031"/>
    <lineage>
        <taxon>Eukaryota</taxon>
        <taxon>Metazoa</taxon>
        <taxon>Ecdysozoa</taxon>
        <taxon>Arthropoda</taxon>
        <taxon>Hexapoda</taxon>
        <taxon>Insecta</taxon>
        <taxon>Pterygota</taxon>
        <taxon>Neoptera</taxon>
        <taxon>Endopterygota</taxon>
        <taxon>Diptera</taxon>
        <taxon>Nematocera</taxon>
        <taxon>Psychodoidea</taxon>
        <taxon>Psychodidae</taxon>
        <taxon>Phlebotomus</taxon>
        <taxon>Phlebotomus</taxon>
    </lineage>
</organism>
<dbReference type="GO" id="GO:0003924">
    <property type="term" value="F:GTPase activity"/>
    <property type="evidence" value="ECO:0007669"/>
    <property type="project" value="InterPro"/>
</dbReference>
<comment type="similarity">
    <text evidence="4">Belongs to the TRAFAC class dynamin-like GTPase superfamily. GB1/RHD3 GTPase family.</text>
</comment>
<evidence type="ECO:0000256" key="3">
    <source>
        <dbReference type="ARBA" id="ARBA00023134"/>
    </source>
</evidence>
<dbReference type="SUPFAM" id="SSF48340">
    <property type="entry name" value="Interferon-induced guanylate-binding protein 1 (GBP1), C-terminal domain"/>
    <property type="match status" value="1"/>
</dbReference>
<proteinExistence type="inferred from homology"/>
<dbReference type="Proteomes" id="UP000092462">
    <property type="component" value="Unassembled WGS sequence"/>
</dbReference>
<keyword evidence="6" id="KW-1185">Reference proteome</keyword>
<evidence type="ECO:0000256" key="2">
    <source>
        <dbReference type="ARBA" id="ARBA00022801"/>
    </source>
</evidence>
<dbReference type="GO" id="GO:0005525">
    <property type="term" value="F:GTP binding"/>
    <property type="evidence" value="ECO:0007669"/>
    <property type="project" value="UniProtKB-KW"/>
</dbReference>
<dbReference type="AlphaFoldDB" id="A0A1B0D1J0"/>
<dbReference type="EnsemblMetazoa" id="PPAI001213-RA">
    <property type="protein sequence ID" value="PPAI001213-PA"/>
    <property type="gene ID" value="PPAI001213"/>
</dbReference>
<dbReference type="VEuPathDB" id="VectorBase:PPAI001213"/>
<evidence type="ECO:0000313" key="5">
    <source>
        <dbReference type="EnsemblMetazoa" id="PPAI001213-PA"/>
    </source>
</evidence>
<dbReference type="InterPro" id="IPR027417">
    <property type="entry name" value="P-loop_NTPase"/>
</dbReference>
<dbReference type="InterPro" id="IPR030386">
    <property type="entry name" value="G_GB1_RHD3_dom"/>
</dbReference>
<dbReference type="Gene3D" id="1.20.58.420">
    <property type="entry name" value="AHSP"/>
    <property type="match status" value="2"/>
</dbReference>
<dbReference type="Gene3D" id="3.40.50.300">
    <property type="entry name" value="P-loop containing nucleotide triphosphate hydrolases"/>
    <property type="match status" value="2"/>
</dbReference>
<accession>A0A1B0D1J0</accession>
<dbReference type="PROSITE" id="PS00626">
    <property type="entry name" value="RCC1_2"/>
    <property type="match status" value="1"/>
</dbReference>
<dbReference type="EMBL" id="AJVK01022060">
    <property type="status" value="NOT_ANNOTATED_CDS"/>
    <property type="molecule type" value="Genomic_DNA"/>
</dbReference>
<dbReference type="PANTHER" id="PTHR10751">
    <property type="entry name" value="GUANYLATE BINDING PROTEIN"/>
    <property type="match status" value="1"/>
</dbReference>